<reference evidence="1" key="1">
    <citation type="submission" date="2024-02" db="EMBL/GenBank/DDBJ databases">
        <title>Metagenome Assembled Genome of Zalaria obscura JY119.</title>
        <authorList>
            <person name="Vighnesh L."/>
            <person name="Jagadeeshwari U."/>
            <person name="Venkata Ramana C."/>
            <person name="Sasikala C."/>
        </authorList>
    </citation>
    <scope>NUCLEOTIDE SEQUENCE</scope>
    <source>
        <strain evidence="1">JY119</strain>
    </source>
</reference>
<organism evidence="1 2">
    <name type="scientific">Zalaria obscura</name>
    <dbReference type="NCBI Taxonomy" id="2024903"/>
    <lineage>
        <taxon>Eukaryota</taxon>
        <taxon>Fungi</taxon>
        <taxon>Dikarya</taxon>
        <taxon>Ascomycota</taxon>
        <taxon>Pezizomycotina</taxon>
        <taxon>Dothideomycetes</taxon>
        <taxon>Dothideomycetidae</taxon>
        <taxon>Dothideales</taxon>
        <taxon>Zalariaceae</taxon>
        <taxon>Zalaria</taxon>
    </lineage>
</organism>
<dbReference type="Proteomes" id="UP001320706">
    <property type="component" value="Unassembled WGS sequence"/>
</dbReference>
<comment type="caution">
    <text evidence="1">The sequence shown here is derived from an EMBL/GenBank/DDBJ whole genome shotgun (WGS) entry which is preliminary data.</text>
</comment>
<accession>A0ACC3SEK7</accession>
<keyword evidence="2" id="KW-1185">Reference proteome</keyword>
<evidence type="ECO:0000313" key="2">
    <source>
        <dbReference type="Proteomes" id="UP001320706"/>
    </source>
</evidence>
<name>A0ACC3SEK7_9PEZI</name>
<gene>
    <name evidence="1" type="ORF">M8818_003876</name>
</gene>
<dbReference type="EMBL" id="JAMKPW020000017">
    <property type="protein sequence ID" value="KAK8209181.1"/>
    <property type="molecule type" value="Genomic_DNA"/>
</dbReference>
<sequence>MGVGVVYALSTGVTVRTVESGSGICMLLMGVEGAVLRVNKIGSCCLAVPRANPKGVIVQSTAHTLSPQGPSFVDTLRGQL</sequence>
<proteinExistence type="predicted"/>
<protein>
    <submittedName>
        <fullName evidence="1">Uncharacterized protein</fullName>
    </submittedName>
</protein>
<evidence type="ECO:0000313" key="1">
    <source>
        <dbReference type="EMBL" id="KAK8209181.1"/>
    </source>
</evidence>